<reference evidence="2 3" key="1">
    <citation type="journal article" date="2007" name="Int. J. Syst. Evol. Microbiol.">
        <title>Paenibacillus ginsengarvi sp. nov., isolated from soil from ginseng cultivation.</title>
        <authorList>
            <person name="Yoon M.H."/>
            <person name="Ten L.N."/>
            <person name="Im W.T."/>
        </authorList>
    </citation>
    <scope>NUCLEOTIDE SEQUENCE [LARGE SCALE GENOMIC DNA]</scope>
    <source>
        <strain evidence="2 3">KCTC 13059</strain>
    </source>
</reference>
<organism evidence="2 3">
    <name type="scientific">Paenibacillus ginsengarvi</name>
    <dbReference type="NCBI Taxonomy" id="400777"/>
    <lineage>
        <taxon>Bacteria</taxon>
        <taxon>Bacillati</taxon>
        <taxon>Bacillota</taxon>
        <taxon>Bacilli</taxon>
        <taxon>Bacillales</taxon>
        <taxon>Paenibacillaceae</taxon>
        <taxon>Paenibacillus</taxon>
    </lineage>
</organism>
<dbReference type="AlphaFoldDB" id="A0A3B0C3I9"/>
<dbReference type="InterPro" id="IPR011991">
    <property type="entry name" value="ArsR-like_HTH"/>
</dbReference>
<dbReference type="Gene3D" id="1.10.10.10">
    <property type="entry name" value="Winged helix-like DNA-binding domain superfamily/Winged helix DNA-binding domain"/>
    <property type="match status" value="1"/>
</dbReference>
<comment type="caution">
    <text evidence="2">The sequence shown here is derived from an EMBL/GenBank/DDBJ whole genome shotgun (WGS) entry which is preliminary data.</text>
</comment>
<evidence type="ECO:0000256" key="1">
    <source>
        <dbReference type="ARBA" id="ARBA00023125"/>
    </source>
</evidence>
<dbReference type="InterPro" id="IPR036388">
    <property type="entry name" value="WH-like_DNA-bd_sf"/>
</dbReference>
<dbReference type="GO" id="GO:0003677">
    <property type="term" value="F:DNA binding"/>
    <property type="evidence" value="ECO:0007669"/>
    <property type="project" value="UniProtKB-KW"/>
</dbReference>
<dbReference type="Proteomes" id="UP000282311">
    <property type="component" value="Unassembled WGS sequence"/>
</dbReference>
<accession>A0A3B0C3I9</accession>
<protein>
    <submittedName>
        <fullName evidence="2">ArsR family transcriptional regulator</fullName>
    </submittedName>
</protein>
<dbReference type="OrthoDB" id="9788770at2"/>
<keyword evidence="3" id="KW-1185">Reference proteome</keyword>
<dbReference type="CDD" id="cd00090">
    <property type="entry name" value="HTH_ARSR"/>
    <property type="match status" value="1"/>
</dbReference>
<dbReference type="InterPro" id="IPR036390">
    <property type="entry name" value="WH_DNA-bd_sf"/>
</dbReference>
<dbReference type="EMBL" id="RBAH01000014">
    <property type="protein sequence ID" value="RKN80685.1"/>
    <property type="molecule type" value="Genomic_DNA"/>
</dbReference>
<dbReference type="SUPFAM" id="SSF46785">
    <property type="entry name" value="Winged helix' DNA-binding domain"/>
    <property type="match status" value="1"/>
</dbReference>
<evidence type="ECO:0000313" key="3">
    <source>
        <dbReference type="Proteomes" id="UP000282311"/>
    </source>
</evidence>
<sequence>MVINVANELPAETVVVQDPQQAVALLNPLRALILANMHEPVSAAEIGRMMGQTPQKINYHLKALEKVGLVRRMGSRQVRNLVGVLYQAIAKSFILSDALGFEPETVRRMKEDGSLSHLVHTSDKLKRDALRLLERSEAGMAVHSASLSATVRLAGEEARQLFVQDYLEAVRQLTAKYGAAEDEGRSANKPPEANESDAELYDVLIAVYPQIRSGED</sequence>
<evidence type="ECO:0000313" key="2">
    <source>
        <dbReference type="EMBL" id="RKN80685.1"/>
    </source>
</evidence>
<keyword evidence="1" id="KW-0238">DNA-binding</keyword>
<name>A0A3B0C3I9_9BACL</name>
<proteinExistence type="predicted"/>
<dbReference type="Pfam" id="PF12840">
    <property type="entry name" value="HTH_20"/>
    <property type="match status" value="1"/>
</dbReference>
<gene>
    <name evidence="2" type="ORF">D7M11_19595</name>
</gene>